<dbReference type="CDD" id="cd22157">
    <property type="entry name" value="F-box_AtFBW1-like"/>
    <property type="match status" value="1"/>
</dbReference>
<dbReference type="Pfam" id="PF07734">
    <property type="entry name" value="FBA_1"/>
    <property type="match status" value="1"/>
</dbReference>
<reference evidence="2" key="1">
    <citation type="journal article" date="2023" name="Plant J.">
        <title>The genome of the king protea, Protea cynaroides.</title>
        <authorList>
            <person name="Chang J."/>
            <person name="Duong T.A."/>
            <person name="Schoeman C."/>
            <person name="Ma X."/>
            <person name="Roodt D."/>
            <person name="Barker N."/>
            <person name="Li Z."/>
            <person name="Van de Peer Y."/>
            <person name="Mizrachi E."/>
        </authorList>
    </citation>
    <scope>NUCLEOTIDE SEQUENCE</scope>
    <source>
        <tissue evidence="2">Young leaves</tissue>
    </source>
</reference>
<name>A0A9Q0R4B4_9MAGN</name>
<dbReference type="OrthoDB" id="591557at2759"/>
<evidence type="ECO:0000313" key="3">
    <source>
        <dbReference type="Proteomes" id="UP001141806"/>
    </source>
</evidence>
<sequence>MAKEDEEKKKIRVEESVPTEYLPEDLIVDILSRLPVKFLLIFRCVCKLWYVLINDPVFIKMHISRSLVSNSNLGIIFRNLVRNNFIFGEVRVSELHNYSSDELEQQTVIELNHPFKLPHYLGFLGLVLGSCNGLPCLCSFFYNAKKEILLWNPSTRRNQKVPSIPEEYPKFDYNVYGFGHEPTTDYYTIVRIVKLSGALDSVVAVYSLSTNSWKRIENMPFYLTSPHLPHFPPVLANSALHWFADREPRPNSASSEFIASFDLQDEEYRELPLPDSDFVKNNVDMNLGVLGGQLCVLCSFLRIRVEVWLMKEYGVRDSWEKQFSIEQLWLMRTLCHLRPICYS</sequence>
<dbReference type="PANTHER" id="PTHR31672">
    <property type="entry name" value="BNACNNG10540D PROTEIN"/>
    <property type="match status" value="1"/>
</dbReference>
<dbReference type="NCBIfam" id="TIGR01640">
    <property type="entry name" value="F_box_assoc_1"/>
    <property type="match status" value="1"/>
</dbReference>
<dbReference type="InterPro" id="IPR050796">
    <property type="entry name" value="SCF_F-box_component"/>
</dbReference>
<evidence type="ECO:0000259" key="1">
    <source>
        <dbReference type="PROSITE" id="PS50181"/>
    </source>
</evidence>
<keyword evidence="3" id="KW-1185">Reference proteome</keyword>
<comment type="caution">
    <text evidence="2">The sequence shown here is derived from an EMBL/GenBank/DDBJ whole genome shotgun (WGS) entry which is preliminary data.</text>
</comment>
<dbReference type="InterPro" id="IPR036047">
    <property type="entry name" value="F-box-like_dom_sf"/>
</dbReference>
<dbReference type="Gene3D" id="1.20.1280.50">
    <property type="match status" value="1"/>
</dbReference>
<dbReference type="EMBL" id="JAMYWD010000001">
    <property type="protein sequence ID" value="KAJ4982332.1"/>
    <property type="molecule type" value="Genomic_DNA"/>
</dbReference>
<evidence type="ECO:0000313" key="2">
    <source>
        <dbReference type="EMBL" id="KAJ4982332.1"/>
    </source>
</evidence>
<dbReference type="PROSITE" id="PS50181">
    <property type="entry name" value="FBOX"/>
    <property type="match status" value="1"/>
</dbReference>
<dbReference type="PANTHER" id="PTHR31672:SF13">
    <property type="entry name" value="F-BOX PROTEIN CPR30-LIKE"/>
    <property type="match status" value="1"/>
</dbReference>
<organism evidence="2 3">
    <name type="scientific">Protea cynaroides</name>
    <dbReference type="NCBI Taxonomy" id="273540"/>
    <lineage>
        <taxon>Eukaryota</taxon>
        <taxon>Viridiplantae</taxon>
        <taxon>Streptophyta</taxon>
        <taxon>Embryophyta</taxon>
        <taxon>Tracheophyta</taxon>
        <taxon>Spermatophyta</taxon>
        <taxon>Magnoliopsida</taxon>
        <taxon>Proteales</taxon>
        <taxon>Proteaceae</taxon>
        <taxon>Protea</taxon>
    </lineage>
</organism>
<dbReference type="SUPFAM" id="SSF81383">
    <property type="entry name" value="F-box domain"/>
    <property type="match status" value="1"/>
</dbReference>
<dbReference type="InterPro" id="IPR006527">
    <property type="entry name" value="F-box-assoc_dom_typ1"/>
</dbReference>
<dbReference type="InterPro" id="IPR001810">
    <property type="entry name" value="F-box_dom"/>
</dbReference>
<dbReference type="SMART" id="SM00256">
    <property type="entry name" value="FBOX"/>
    <property type="match status" value="1"/>
</dbReference>
<gene>
    <name evidence="2" type="ORF">NE237_033169</name>
</gene>
<accession>A0A9Q0R4B4</accession>
<protein>
    <recommendedName>
        <fullName evidence="1">F-box domain-containing protein</fullName>
    </recommendedName>
</protein>
<feature type="domain" description="F-box" evidence="1">
    <location>
        <begin position="16"/>
        <end position="61"/>
    </location>
</feature>
<dbReference type="AlphaFoldDB" id="A0A9Q0R4B4"/>
<dbReference type="InterPro" id="IPR017451">
    <property type="entry name" value="F-box-assoc_interact_dom"/>
</dbReference>
<dbReference type="Proteomes" id="UP001141806">
    <property type="component" value="Unassembled WGS sequence"/>
</dbReference>
<dbReference type="Pfam" id="PF00646">
    <property type="entry name" value="F-box"/>
    <property type="match status" value="1"/>
</dbReference>
<proteinExistence type="predicted"/>